<dbReference type="GeneID" id="85317542"/>
<sequence>MNRLGALRSCRESGKWPTMMSLLGRGIGPAATDARDHVFGCLGITEDYDAPELQPDYTKSVEDVFADCCKYSVQALKKLDFLYEAGCYQKNHRLPSWAPDWTACRITATLGRNDSVENKPAYDSTRNMPPVAHFDWDCDYKALVVRGSTLSKIATLGSSLFRDPQSV</sequence>
<dbReference type="Proteomes" id="UP001172101">
    <property type="component" value="Unassembled WGS sequence"/>
</dbReference>
<proteinExistence type="predicted"/>
<dbReference type="InterPro" id="IPR052895">
    <property type="entry name" value="HetReg/Transcr_Mod"/>
</dbReference>
<dbReference type="PANTHER" id="PTHR24148">
    <property type="entry name" value="ANKYRIN REPEAT DOMAIN-CONTAINING PROTEIN 39 HOMOLOG-RELATED"/>
    <property type="match status" value="1"/>
</dbReference>
<evidence type="ECO:0000313" key="2">
    <source>
        <dbReference type="Proteomes" id="UP001172101"/>
    </source>
</evidence>
<accession>A0AA40AKX1</accession>
<dbReference type="RefSeq" id="XP_060296529.1">
    <property type="nucleotide sequence ID" value="XM_060434272.1"/>
</dbReference>
<protein>
    <submittedName>
        <fullName evidence="1">Uncharacterized protein</fullName>
    </submittedName>
</protein>
<gene>
    <name evidence="1" type="ORF">B0T26DRAFT_303011</name>
</gene>
<dbReference type="AlphaFoldDB" id="A0AA40AKX1"/>
<dbReference type="EMBL" id="JAUIRO010000004">
    <property type="protein sequence ID" value="KAK0717736.1"/>
    <property type="molecule type" value="Genomic_DNA"/>
</dbReference>
<organism evidence="1 2">
    <name type="scientific">Lasiosphaeria miniovina</name>
    <dbReference type="NCBI Taxonomy" id="1954250"/>
    <lineage>
        <taxon>Eukaryota</taxon>
        <taxon>Fungi</taxon>
        <taxon>Dikarya</taxon>
        <taxon>Ascomycota</taxon>
        <taxon>Pezizomycotina</taxon>
        <taxon>Sordariomycetes</taxon>
        <taxon>Sordariomycetidae</taxon>
        <taxon>Sordariales</taxon>
        <taxon>Lasiosphaeriaceae</taxon>
        <taxon>Lasiosphaeria</taxon>
    </lineage>
</organism>
<dbReference type="PANTHER" id="PTHR24148:SF64">
    <property type="entry name" value="HETEROKARYON INCOMPATIBILITY DOMAIN-CONTAINING PROTEIN"/>
    <property type="match status" value="1"/>
</dbReference>
<evidence type="ECO:0000313" key="1">
    <source>
        <dbReference type="EMBL" id="KAK0717736.1"/>
    </source>
</evidence>
<name>A0AA40AKX1_9PEZI</name>
<keyword evidence="2" id="KW-1185">Reference proteome</keyword>
<comment type="caution">
    <text evidence="1">The sequence shown here is derived from an EMBL/GenBank/DDBJ whole genome shotgun (WGS) entry which is preliminary data.</text>
</comment>
<reference evidence="1" key="1">
    <citation type="submission" date="2023-06" db="EMBL/GenBank/DDBJ databases">
        <title>Genome-scale phylogeny and comparative genomics of the fungal order Sordariales.</title>
        <authorList>
            <consortium name="Lawrence Berkeley National Laboratory"/>
            <person name="Hensen N."/>
            <person name="Bonometti L."/>
            <person name="Westerberg I."/>
            <person name="Brannstrom I.O."/>
            <person name="Guillou S."/>
            <person name="Cros-Aarteil S."/>
            <person name="Calhoun S."/>
            <person name="Haridas S."/>
            <person name="Kuo A."/>
            <person name="Mondo S."/>
            <person name="Pangilinan J."/>
            <person name="Riley R."/>
            <person name="LaButti K."/>
            <person name="Andreopoulos B."/>
            <person name="Lipzen A."/>
            <person name="Chen C."/>
            <person name="Yanf M."/>
            <person name="Daum C."/>
            <person name="Ng V."/>
            <person name="Clum A."/>
            <person name="Steindorff A."/>
            <person name="Ohm R."/>
            <person name="Martin F."/>
            <person name="Silar P."/>
            <person name="Natvig D."/>
            <person name="Lalanne C."/>
            <person name="Gautier V."/>
            <person name="Ament-velasquez S.L."/>
            <person name="Kruys A."/>
            <person name="Hutchinson M.I."/>
            <person name="Powell A.J."/>
            <person name="Barry K."/>
            <person name="Miller A.N."/>
            <person name="Grigoriev I.V."/>
            <person name="Debuchy R."/>
            <person name="Gladieux P."/>
            <person name="Thoren M.H."/>
            <person name="Johannesson H."/>
        </authorList>
    </citation>
    <scope>NUCLEOTIDE SEQUENCE</scope>
    <source>
        <strain evidence="1">SMH2392-1A</strain>
    </source>
</reference>